<dbReference type="Gene3D" id="3.10.180.10">
    <property type="entry name" value="2,3-Dihydroxybiphenyl 1,2-Dioxygenase, domain 1"/>
    <property type="match status" value="1"/>
</dbReference>
<dbReference type="EMBL" id="BPEY01000072">
    <property type="protein sequence ID" value="GIU49628.1"/>
    <property type="molecule type" value="Genomic_DNA"/>
</dbReference>
<proteinExistence type="predicted"/>
<dbReference type="Proteomes" id="UP000887104">
    <property type="component" value="Unassembled WGS sequence"/>
</dbReference>
<dbReference type="InterPro" id="IPR029068">
    <property type="entry name" value="Glyas_Bleomycin-R_OHBP_Dase"/>
</dbReference>
<dbReference type="CDD" id="cd07247">
    <property type="entry name" value="SgaA_N_like"/>
    <property type="match status" value="1"/>
</dbReference>
<dbReference type="InterPro" id="IPR052164">
    <property type="entry name" value="Anthracycline_SecMetBiosynth"/>
</dbReference>
<comment type="caution">
    <text evidence="2">The sequence shown here is derived from an EMBL/GenBank/DDBJ whole genome shotgun (WGS) entry which is preliminary data.</text>
</comment>
<dbReference type="RefSeq" id="WP_220782326.1">
    <property type="nucleotide sequence ID" value="NZ_BPEY01000072.1"/>
</dbReference>
<organism evidence="2 3">
    <name type="scientific">Shewanella sairae</name>
    <dbReference type="NCBI Taxonomy" id="190310"/>
    <lineage>
        <taxon>Bacteria</taxon>
        <taxon>Pseudomonadati</taxon>
        <taxon>Pseudomonadota</taxon>
        <taxon>Gammaproteobacteria</taxon>
        <taxon>Alteromonadales</taxon>
        <taxon>Shewanellaceae</taxon>
        <taxon>Shewanella</taxon>
    </lineage>
</organism>
<sequence length="120" mass="13758">MQQDKRQHHSINYLEIPVKDIGKTKAFFQSVFNWEFVDYGPEYSCFIDVGITGGFFVSDKSFSTEQGCPLVVIYSEHLEHTQKLVVDGGGQINQQIFSFPGGRRFHFIDPNGNEYAVWSE</sequence>
<dbReference type="SUPFAM" id="SSF54593">
    <property type="entry name" value="Glyoxalase/Bleomycin resistance protein/Dihydroxybiphenyl dioxygenase"/>
    <property type="match status" value="1"/>
</dbReference>
<name>A0ABQ4PMR2_9GAMM</name>
<evidence type="ECO:0000259" key="1">
    <source>
        <dbReference type="PROSITE" id="PS51819"/>
    </source>
</evidence>
<dbReference type="PROSITE" id="PS51819">
    <property type="entry name" value="VOC"/>
    <property type="match status" value="1"/>
</dbReference>
<evidence type="ECO:0000313" key="3">
    <source>
        <dbReference type="Proteomes" id="UP000887104"/>
    </source>
</evidence>
<protein>
    <submittedName>
        <fullName evidence="2">Glyoxalase</fullName>
    </submittedName>
</protein>
<dbReference type="InterPro" id="IPR037523">
    <property type="entry name" value="VOC_core"/>
</dbReference>
<feature type="domain" description="VOC" evidence="1">
    <location>
        <begin position="10"/>
        <end position="120"/>
    </location>
</feature>
<gene>
    <name evidence="2" type="ORF">TUM4438_33650</name>
</gene>
<dbReference type="PANTHER" id="PTHR33993">
    <property type="entry name" value="GLYOXALASE-RELATED"/>
    <property type="match status" value="1"/>
</dbReference>
<dbReference type="Pfam" id="PF00903">
    <property type="entry name" value="Glyoxalase"/>
    <property type="match status" value="1"/>
</dbReference>
<keyword evidence="3" id="KW-1185">Reference proteome</keyword>
<evidence type="ECO:0000313" key="2">
    <source>
        <dbReference type="EMBL" id="GIU49628.1"/>
    </source>
</evidence>
<accession>A0ABQ4PMR2</accession>
<dbReference type="PANTHER" id="PTHR33993:SF1">
    <property type="entry name" value="GLYOXALASE FAMILY PROTEIN"/>
    <property type="match status" value="1"/>
</dbReference>
<reference evidence="2" key="1">
    <citation type="submission" date="2021-05" db="EMBL/GenBank/DDBJ databases">
        <title>Molecular characterization for Shewanella algae harboring chromosomal blaOXA-55-like strains isolated from clinical and environment sample.</title>
        <authorList>
            <person name="Ohama Y."/>
            <person name="Aoki K."/>
            <person name="Harada S."/>
            <person name="Moriya K."/>
            <person name="Ishii Y."/>
            <person name="Tateda K."/>
        </authorList>
    </citation>
    <scope>NUCLEOTIDE SEQUENCE</scope>
    <source>
        <strain evidence="2">JCM 11563</strain>
    </source>
</reference>
<dbReference type="InterPro" id="IPR004360">
    <property type="entry name" value="Glyas_Fos-R_dOase_dom"/>
</dbReference>